<dbReference type="Gene3D" id="2.40.128.680">
    <property type="match status" value="1"/>
</dbReference>
<dbReference type="Proteomes" id="UP000242525">
    <property type="component" value="Unassembled WGS sequence"/>
</dbReference>
<dbReference type="STRING" id="1173061.A0A0J9XHG2"/>
<dbReference type="EMBL" id="CCBN010000018">
    <property type="protein sequence ID" value="CDO57013.1"/>
    <property type="molecule type" value="Genomic_DNA"/>
</dbReference>
<dbReference type="GO" id="GO:0032299">
    <property type="term" value="C:ribonuclease H2 complex"/>
    <property type="evidence" value="ECO:0007669"/>
    <property type="project" value="InterPro"/>
</dbReference>
<accession>A0A0J9XHG2</accession>
<name>A0A0J9XHG2_GEOCN</name>
<organism evidence="1 2">
    <name type="scientific">Geotrichum candidum</name>
    <name type="common">Oospora lactis</name>
    <name type="synonym">Dipodascus geotrichum</name>
    <dbReference type="NCBI Taxonomy" id="1173061"/>
    <lineage>
        <taxon>Eukaryota</taxon>
        <taxon>Fungi</taxon>
        <taxon>Dikarya</taxon>
        <taxon>Ascomycota</taxon>
        <taxon>Saccharomycotina</taxon>
        <taxon>Dipodascomycetes</taxon>
        <taxon>Dipodascales</taxon>
        <taxon>Dipodascaceae</taxon>
        <taxon>Geotrichum</taxon>
    </lineage>
</organism>
<evidence type="ECO:0000313" key="1">
    <source>
        <dbReference type="EMBL" id="CDO57013.1"/>
    </source>
</evidence>
<dbReference type="PANTHER" id="PTHR47204">
    <property type="entry name" value="OS02G0168900 PROTEIN"/>
    <property type="match status" value="1"/>
</dbReference>
<protein>
    <submittedName>
        <fullName evidence="1">Uncharacterized protein</fullName>
    </submittedName>
</protein>
<dbReference type="InterPro" id="IPR013924">
    <property type="entry name" value="RNase_H2_suC"/>
</dbReference>
<dbReference type="GO" id="GO:0006401">
    <property type="term" value="P:RNA catabolic process"/>
    <property type="evidence" value="ECO:0007669"/>
    <property type="project" value="InterPro"/>
</dbReference>
<proteinExistence type="predicted"/>
<dbReference type="OrthoDB" id="6222486at2759"/>
<keyword evidence="2" id="KW-1185">Reference proteome</keyword>
<dbReference type="Pfam" id="PF08615">
    <property type="entry name" value="RNase_H2_suC"/>
    <property type="match status" value="1"/>
</dbReference>
<dbReference type="CDD" id="cd09271">
    <property type="entry name" value="RNase_H2-C"/>
    <property type="match status" value="1"/>
</dbReference>
<evidence type="ECO:0000313" key="2">
    <source>
        <dbReference type="Proteomes" id="UP000242525"/>
    </source>
</evidence>
<gene>
    <name evidence="1" type="ORF">BN980_GECA18s00901g</name>
</gene>
<sequence>MSSSKIEIKVNQQQGIPSNSLNILPCRVHHTGTVSEVSRHFTPELYKTYRAREVDQQFIKLSEAEQKTTSQEGTEEQADQTKVVHFRGRKLKGIDVDIGNDFVGCVIQEGSTRIVTDAAASADDDDEGTEDNTVSIKSWHAVSTFDKVTLWEHEAVPAADNVFTTGLTDFVKLSNLIHDDF</sequence>
<dbReference type="PANTHER" id="PTHR47204:SF1">
    <property type="entry name" value="RIBONUCLEASE H2 SUBUNIT C"/>
    <property type="match status" value="1"/>
</dbReference>
<dbReference type="AlphaFoldDB" id="A0A0J9XHG2"/>
<comment type="caution">
    <text evidence="1">The sequence shown here is derived from an EMBL/GenBank/DDBJ whole genome shotgun (WGS) entry which is preliminary data.</text>
</comment>
<reference evidence="1" key="1">
    <citation type="submission" date="2014-03" db="EMBL/GenBank/DDBJ databases">
        <authorList>
            <person name="Casaregola S."/>
        </authorList>
    </citation>
    <scope>NUCLEOTIDE SEQUENCE [LARGE SCALE GENOMIC DNA]</scope>
    <source>
        <strain evidence="1">CLIB 918</strain>
    </source>
</reference>